<comment type="caution">
    <text evidence="1">The sequence shown here is derived from an EMBL/GenBank/DDBJ whole genome shotgun (WGS) entry which is preliminary data.</text>
</comment>
<dbReference type="Proteomes" id="UP000663881">
    <property type="component" value="Unassembled WGS sequence"/>
</dbReference>
<dbReference type="EMBL" id="CAJOBB010006323">
    <property type="protein sequence ID" value="CAF4157422.1"/>
    <property type="molecule type" value="Genomic_DNA"/>
</dbReference>
<dbReference type="Proteomes" id="UP000663868">
    <property type="component" value="Unassembled WGS sequence"/>
</dbReference>
<reference evidence="1" key="1">
    <citation type="submission" date="2021-02" db="EMBL/GenBank/DDBJ databases">
        <authorList>
            <person name="Nowell W R."/>
        </authorList>
    </citation>
    <scope>NUCLEOTIDE SEQUENCE</scope>
</reference>
<dbReference type="EMBL" id="CAJNON010000609">
    <property type="protein sequence ID" value="CAF1332750.1"/>
    <property type="molecule type" value="Genomic_DNA"/>
</dbReference>
<evidence type="ECO:0000313" key="2">
    <source>
        <dbReference type="EMBL" id="CAF1436051.1"/>
    </source>
</evidence>
<dbReference type="AlphaFoldDB" id="A0A815G142"/>
<sequence length="285" mass="33181">MVLLTDDQLTNIEYSFWNKTDAAYLNTKTITNLVVGSLIDESTTPTQRPAVVDLTSLSYEQIVRHLIDVQTVKLEQRNKPKRDGSNYTTYYKDAPSNICDVCAETIVYCGRRFILELRYDGSDHAKQPGNCLFTEDGRPPLRFNTLSNEYIDSPAIHLLFFIEIVRRKAVDPHRSLTDEFNDLPVGLGIAMAYKLLSDQNIQLREFWLNSGDVHIFSSKYRFVRWKRFRNLCNVYYNYYINDMNDSRTIIDHLRNLMSNFYARVENLHDLAYSLSAIGLYTRPLI</sequence>
<dbReference type="EMBL" id="CAJNOE010001590">
    <property type="protein sequence ID" value="CAF1436051.1"/>
    <property type="molecule type" value="Genomic_DNA"/>
</dbReference>
<evidence type="ECO:0000313" key="4">
    <source>
        <dbReference type="EMBL" id="CAF4157422.1"/>
    </source>
</evidence>
<gene>
    <name evidence="2" type="ORF">IZO911_LOCUS41518</name>
    <name evidence="4" type="ORF">KXQ929_LOCUS37612</name>
    <name evidence="3" type="ORF">OKA104_LOCUS11753</name>
    <name evidence="1" type="ORF">VCS650_LOCUS32777</name>
</gene>
<accession>A0A815G142</accession>
<evidence type="ECO:0000313" key="3">
    <source>
        <dbReference type="EMBL" id="CAF3690259.1"/>
    </source>
</evidence>
<organism evidence="1 5">
    <name type="scientific">Adineta steineri</name>
    <dbReference type="NCBI Taxonomy" id="433720"/>
    <lineage>
        <taxon>Eukaryota</taxon>
        <taxon>Metazoa</taxon>
        <taxon>Spiralia</taxon>
        <taxon>Gnathifera</taxon>
        <taxon>Rotifera</taxon>
        <taxon>Eurotatoria</taxon>
        <taxon>Bdelloidea</taxon>
        <taxon>Adinetida</taxon>
        <taxon>Adinetidae</taxon>
        <taxon>Adineta</taxon>
    </lineage>
</organism>
<name>A0A815G142_9BILA</name>
<dbReference type="EMBL" id="CAJOAY010000551">
    <property type="protein sequence ID" value="CAF3690259.1"/>
    <property type="molecule type" value="Genomic_DNA"/>
</dbReference>
<dbReference type="OrthoDB" id="10025626at2759"/>
<dbReference type="Proteomes" id="UP000663860">
    <property type="component" value="Unassembled WGS sequence"/>
</dbReference>
<protein>
    <submittedName>
        <fullName evidence="1">Uncharacterized protein</fullName>
    </submittedName>
</protein>
<proteinExistence type="predicted"/>
<dbReference type="Proteomes" id="UP000663891">
    <property type="component" value="Unassembled WGS sequence"/>
</dbReference>
<evidence type="ECO:0000313" key="1">
    <source>
        <dbReference type="EMBL" id="CAF1332750.1"/>
    </source>
</evidence>
<evidence type="ECO:0000313" key="5">
    <source>
        <dbReference type="Proteomes" id="UP000663891"/>
    </source>
</evidence>